<protein>
    <submittedName>
        <fullName evidence="1">Uncharacterized protein</fullName>
    </submittedName>
</protein>
<sequence>MEEVPQVQEQVSAITPYLINDEMAYHGALCETLKILPSASPLSVSEASSSCLDANLKQVYKSRCKALHLGWNSCVHQDSPGADYLKTALQKKNYELNMSQQRALAPKAAASIQGCFSKRVASRSRELIIPLYSILMRPYADYCVQYKKDTDILEHNRRRNFTAVFQYLMGGYRVDGARFFSDVHSKSTRGNRRKLQKVLAEFFKTRSNTLLHEYFRYTTATTQYQQDDRNWTSVADSSCEERQNRACGASQRRSQQVAPRGWVTPALTDVQKQRQQLTYTTLLSTGNQQKWKRL</sequence>
<dbReference type="EMBL" id="JAUNZN010000003">
    <property type="protein sequence ID" value="KAK4824813.1"/>
    <property type="molecule type" value="Genomic_DNA"/>
</dbReference>
<gene>
    <name evidence="1" type="ORF">QYF61_019663</name>
</gene>
<accession>A0AAN7PEA9</accession>
<comment type="caution">
    <text evidence="1">The sequence shown here is derived from an EMBL/GenBank/DDBJ whole genome shotgun (WGS) entry which is preliminary data.</text>
</comment>
<organism evidence="1 2">
    <name type="scientific">Mycteria americana</name>
    <name type="common">Wood stork</name>
    <dbReference type="NCBI Taxonomy" id="33587"/>
    <lineage>
        <taxon>Eukaryota</taxon>
        <taxon>Metazoa</taxon>
        <taxon>Chordata</taxon>
        <taxon>Craniata</taxon>
        <taxon>Vertebrata</taxon>
        <taxon>Euteleostomi</taxon>
        <taxon>Archelosauria</taxon>
        <taxon>Archosauria</taxon>
        <taxon>Dinosauria</taxon>
        <taxon>Saurischia</taxon>
        <taxon>Theropoda</taxon>
        <taxon>Coelurosauria</taxon>
        <taxon>Aves</taxon>
        <taxon>Neognathae</taxon>
        <taxon>Neoaves</taxon>
        <taxon>Aequornithes</taxon>
        <taxon>Ciconiiformes</taxon>
        <taxon>Ciconiidae</taxon>
        <taxon>Mycteria</taxon>
    </lineage>
</organism>
<name>A0AAN7PEA9_MYCAM</name>
<evidence type="ECO:0000313" key="2">
    <source>
        <dbReference type="Proteomes" id="UP001333110"/>
    </source>
</evidence>
<dbReference type="AlphaFoldDB" id="A0AAN7PEA9"/>
<keyword evidence="2" id="KW-1185">Reference proteome</keyword>
<evidence type="ECO:0000313" key="1">
    <source>
        <dbReference type="EMBL" id="KAK4824813.1"/>
    </source>
</evidence>
<proteinExistence type="predicted"/>
<reference evidence="1 2" key="1">
    <citation type="journal article" date="2023" name="J. Hered.">
        <title>Chromosome-level genome of the wood stork (Mycteria americana) provides insight into avian chromosome evolution.</title>
        <authorList>
            <person name="Flamio R. Jr."/>
            <person name="Ramstad K.M."/>
        </authorList>
    </citation>
    <scope>NUCLEOTIDE SEQUENCE [LARGE SCALE GENOMIC DNA]</scope>
    <source>
        <strain evidence="1">JAX WOST 10</strain>
    </source>
</reference>
<dbReference type="Proteomes" id="UP001333110">
    <property type="component" value="Unassembled WGS sequence"/>
</dbReference>